<dbReference type="HOGENOM" id="CLU_044815_1_3_2"/>
<dbReference type="InterPro" id="IPR005273">
    <property type="entry name" value="Ura-DNA_glyco_family4"/>
</dbReference>
<dbReference type="SMART" id="SM00987">
    <property type="entry name" value="UreE_C"/>
    <property type="match status" value="1"/>
</dbReference>
<dbReference type="InterPro" id="IPR036895">
    <property type="entry name" value="Uracil-DNA_glycosylase-like_sf"/>
</dbReference>
<dbReference type="CDD" id="cd10030">
    <property type="entry name" value="UDG-F4_TTUDGA_SPO1dp_like"/>
    <property type="match status" value="1"/>
</dbReference>
<dbReference type="FunFam" id="3.40.470.10:FF:000013">
    <property type="entry name" value="Type-4 uracil-DNA glycosylase"/>
    <property type="match status" value="1"/>
</dbReference>
<evidence type="ECO:0000313" key="14">
    <source>
        <dbReference type="Proteomes" id="UP000030624"/>
    </source>
</evidence>
<evidence type="ECO:0000256" key="7">
    <source>
        <dbReference type="ARBA" id="ARBA00022763"/>
    </source>
</evidence>
<dbReference type="EC" id="3.2.2.27" evidence="3"/>
<evidence type="ECO:0000313" key="13">
    <source>
        <dbReference type="EMBL" id="AIY89227.1"/>
    </source>
</evidence>
<organism evidence="13 14">
    <name type="scientific">Geoglobus acetivorans</name>
    <dbReference type="NCBI Taxonomy" id="565033"/>
    <lineage>
        <taxon>Archaea</taxon>
        <taxon>Methanobacteriati</taxon>
        <taxon>Methanobacteriota</taxon>
        <taxon>Archaeoglobi</taxon>
        <taxon>Archaeoglobales</taxon>
        <taxon>Archaeoglobaceae</taxon>
        <taxon>Geoglobus</taxon>
    </lineage>
</organism>
<evidence type="ECO:0000256" key="4">
    <source>
        <dbReference type="ARBA" id="ARBA00019403"/>
    </source>
</evidence>
<comment type="catalytic activity">
    <reaction evidence="1">
        <text>Hydrolyzes single-stranded DNA or mismatched double-stranded DNA and polynucleotides, releasing free uracil.</text>
        <dbReference type="EC" id="3.2.2.27"/>
    </reaction>
</comment>
<dbReference type="SMART" id="SM00986">
    <property type="entry name" value="UDG"/>
    <property type="match status" value="1"/>
</dbReference>
<evidence type="ECO:0000256" key="1">
    <source>
        <dbReference type="ARBA" id="ARBA00001400"/>
    </source>
</evidence>
<evidence type="ECO:0000256" key="5">
    <source>
        <dbReference type="ARBA" id="ARBA00022485"/>
    </source>
</evidence>
<dbReference type="KEGG" id="gac:GACE_0170"/>
<evidence type="ECO:0000256" key="8">
    <source>
        <dbReference type="ARBA" id="ARBA00022801"/>
    </source>
</evidence>
<dbReference type="GO" id="GO:0004844">
    <property type="term" value="F:uracil DNA N-glycosylase activity"/>
    <property type="evidence" value="ECO:0007669"/>
    <property type="project" value="UniProtKB-EC"/>
</dbReference>
<dbReference type="SUPFAM" id="SSF52141">
    <property type="entry name" value="Uracil-DNA glycosylase-like"/>
    <property type="match status" value="1"/>
</dbReference>
<comment type="similarity">
    <text evidence="2">Belongs to the uracil-DNA glycosylase (UDG) superfamily. Type 4 (UDGa) family.</text>
</comment>
<dbReference type="Gene3D" id="3.40.470.10">
    <property type="entry name" value="Uracil-DNA glycosylase-like domain"/>
    <property type="match status" value="1"/>
</dbReference>
<proteinExistence type="inferred from homology"/>
<dbReference type="RefSeq" id="WP_048090389.1">
    <property type="nucleotide sequence ID" value="NZ_CP009552.1"/>
</dbReference>
<sequence length="203" mass="23248">MKPELESLIDEIKSCRKCTLHLTKKNYVPGEGNENAQIIFIGEAPGREEDEQGRPFVGNAGKLLTALIERKLGLARKDVYIANILKCRPPNNRDPMEHEVDACFPYLLRQIEIIKPDVIVCLGRHSAKTIFEHFEIPFRNISRDRGKVHIKNTDFGKISFVATYHPAAALYRPAYREIIESDFEKIRGLIKRKNLTLSDFISD</sequence>
<dbReference type="NCBIfam" id="TIGR00758">
    <property type="entry name" value="UDG_fam4"/>
    <property type="match status" value="1"/>
</dbReference>
<keyword evidence="8" id="KW-0378">Hydrolase</keyword>
<evidence type="ECO:0000256" key="9">
    <source>
        <dbReference type="ARBA" id="ARBA00023004"/>
    </source>
</evidence>
<keyword evidence="5" id="KW-0004">4Fe-4S</keyword>
<protein>
    <recommendedName>
        <fullName evidence="4">Type-4 uracil-DNA glycosylase</fullName>
        <ecNumber evidence="3">3.2.2.27</ecNumber>
    </recommendedName>
</protein>
<dbReference type="InterPro" id="IPR005122">
    <property type="entry name" value="Uracil-DNA_glycosylase-like"/>
</dbReference>
<evidence type="ECO:0000259" key="12">
    <source>
        <dbReference type="SMART" id="SM00986"/>
    </source>
</evidence>
<dbReference type="GO" id="GO:0046872">
    <property type="term" value="F:metal ion binding"/>
    <property type="evidence" value="ECO:0007669"/>
    <property type="project" value="UniProtKB-KW"/>
</dbReference>
<dbReference type="GO" id="GO:0051539">
    <property type="term" value="F:4 iron, 4 sulfur cluster binding"/>
    <property type="evidence" value="ECO:0007669"/>
    <property type="project" value="UniProtKB-KW"/>
</dbReference>
<keyword evidence="11" id="KW-0234">DNA repair</keyword>
<dbReference type="PANTHER" id="PTHR33693:SF1">
    <property type="entry name" value="TYPE-4 URACIL-DNA GLYCOSYLASE"/>
    <property type="match status" value="1"/>
</dbReference>
<evidence type="ECO:0000256" key="10">
    <source>
        <dbReference type="ARBA" id="ARBA00023014"/>
    </source>
</evidence>
<dbReference type="InterPro" id="IPR053423">
    <property type="entry name" value="Type-4_UDG"/>
</dbReference>
<gene>
    <name evidence="13" type="ORF">GACE_0170</name>
</gene>
<keyword evidence="10" id="KW-0411">Iron-sulfur</keyword>
<dbReference type="PANTHER" id="PTHR33693">
    <property type="entry name" value="TYPE-5 URACIL-DNA GLYCOSYLASE"/>
    <property type="match status" value="1"/>
</dbReference>
<dbReference type="InterPro" id="IPR051536">
    <property type="entry name" value="UDG_Type-4/5"/>
</dbReference>
<evidence type="ECO:0000256" key="6">
    <source>
        <dbReference type="ARBA" id="ARBA00022723"/>
    </source>
</evidence>
<keyword evidence="6" id="KW-0479">Metal-binding</keyword>
<dbReference type="STRING" id="565033.GACE_0170"/>
<dbReference type="GO" id="GO:0006281">
    <property type="term" value="P:DNA repair"/>
    <property type="evidence" value="ECO:0007669"/>
    <property type="project" value="UniProtKB-KW"/>
</dbReference>
<evidence type="ECO:0000256" key="11">
    <source>
        <dbReference type="ARBA" id="ARBA00023204"/>
    </source>
</evidence>
<keyword evidence="9" id="KW-0408">Iron</keyword>
<name>A0A0A7GE54_GEOAI</name>
<dbReference type="AlphaFoldDB" id="A0A0A7GE54"/>
<evidence type="ECO:0000256" key="3">
    <source>
        <dbReference type="ARBA" id="ARBA00012030"/>
    </source>
</evidence>
<dbReference type="eggNOG" id="arCOG00905">
    <property type="taxonomic scope" value="Archaea"/>
</dbReference>
<accession>A0A0A7GE54</accession>
<dbReference type="Pfam" id="PF03167">
    <property type="entry name" value="UDG"/>
    <property type="match status" value="1"/>
</dbReference>
<dbReference type="EMBL" id="CP009552">
    <property type="protein sequence ID" value="AIY89227.1"/>
    <property type="molecule type" value="Genomic_DNA"/>
</dbReference>
<dbReference type="NCBIfam" id="NF040953">
    <property type="entry name" value="Arch_udg"/>
    <property type="match status" value="1"/>
</dbReference>
<dbReference type="GeneID" id="24796769"/>
<dbReference type="Proteomes" id="UP000030624">
    <property type="component" value="Chromosome"/>
</dbReference>
<reference evidence="13 14" key="1">
    <citation type="journal article" date="2015" name="Appl. Environ. Microbiol.">
        <title>The Geoglobus acetivorans genome: Fe(III) reduction, acetate utilization, autotrophic growth, and degradation of aromatic compounds in a hyperthermophilic archaeon.</title>
        <authorList>
            <person name="Mardanov A.V."/>
            <person name="Slododkina G.B."/>
            <person name="Slobodkin A.I."/>
            <person name="Beletsky A.V."/>
            <person name="Gavrilov S.N."/>
            <person name="Kublanov I.V."/>
            <person name="Bonch-Osmolovskaya E.A."/>
            <person name="Skryabin K.G."/>
            <person name="Ravin N.V."/>
        </authorList>
    </citation>
    <scope>NUCLEOTIDE SEQUENCE [LARGE SCALE GENOMIC DNA]</scope>
    <source>
        <strain evidence="13 14">SBH6</strain>
    </source>
</reference>
<evidence type="ECO:0000256" key="2">
    <source>
        <dbReference type="ARBA" id="ARBA00006521"/>
    </source>
</evidence>
<feature type="domain" description="Uracil-DNA glycosylase-like" evidence="12">
    <location>
        <begin position="29"/>
        <end position="184"/>
    </location>
</feature>
<keyword evidence="7" id="KW-0227">DNA damage</keyword>